<evidence type="ECO:0000259" key="4">
    <source>
        <dbReference type="PROSITE" id="PS01124"/>
    </source>
</evidence>
<organism evidence="5 6">
    <name type="scientific">Tritonibacter aquimaris</name>
    <dbReference type="NCBI Taxonomy" id="2663379"/>
    <lineage>
        <taxon>Bacteria</taxon>
        <taxon>Pseudomonadati</taxon>
        <taxon>Pseudomonadota</taxon>
        <taxon>Alphaproteobacteria</taxon>
        <taxon>Rhodobacterales</taxon>
        <taxon>Paracoccaceae</taxon>
        <taxon>Tritonibacter</taxon>
    </lineage>
</organism>
<evidence type="ECO:0000256" key="1">
    <source>
        <dbReference type="ARBA" id="ARBA00023015"/>
    </source>
</evidence>
<keyword evidence="2" id="KW-0238">DNA-binding</keyword>
<proteinExistence type="predicted"/>
<dbReference type="Pfam" id="PF12833">
    <property type="entry name" value="HTH_18"/>
    <property type="match status" value="1"/>
</dbReference>
<reference evidence="5 6" key="1">
    <citation type="submission" date="2019-10" db="EMBL/GenBank/DDBJ databases">
        <title>Epibacterium sp. nov., isolated from seawater.</title>
        <authorList>
            <person name="Zhang X."/>
            <person name="Li N."/>
        </authorList>
    </citation>
    <scope>NUCLEOTIDE SEQUENCE [LARGE SCALE GENOMIC DNA]</scope>
    <source>
        <strain evidence="5 6">SM1969</strain>
    </source>
</reference>
<dbReference type="PANTHER" id="PTHR47894">
    <property type="entry name" value="HTH-TYPE TRANSCRIPTIONAL REGULATOR GADX"/>
    <property type="match status" value="1"/>
</dbReference>
<dbReference type="SMART" id="SM00342">
    <property type="entry name" value="HTH_ARAC"/>
    <property type="match status" value="1"/>
</dbReference>
<dbReference type="PROSITE" id="PS01124">
    <property type="entry name" value="HTH_ARAC_FAMILY_2"/>
    <property type="match status" value="1"/>
</dbReference>
<keyword evidence="3" id="KW-0804">Transcription</keyword>
<dbReference type="Pfam" id="PF12625">
    <property type="entry name" value="Arabinose_bd"/>
    <property type="match status" value="1"/>
</dbReference>
<keyword evidence="6" id="KW-1185">Reference proteome</keyword>
<dbReference type="EMBL" id="WIXK01000009">
    <property type="protein sequence ID" value="MQY44008.1"/>
    <property type="molecule type" value="Genomic_DNA"/>
</dbReference>
<dbReference type="GO" id="GO:0000976">
    <property type="term" value="F:transcription cis-regulatory region binding"/>
    <property type="evidence" value="ECO:0007669"/>
    <property type="project" value="TreeGrafter"/>
</dbReference>
<name>A0A844AWS5_9RHOB</name>
<dbReference type="SUPFAM" id="SSF46689">
    <property type="entry name" value="Homeodomain-like"/>
    <property type="match status" value="1"/>
</dbReference>
<dbReference type="InterPro" id="IPR032687">
    <property type="entry name" value="AraC-type_N"/>
</dbReference>
<dbReference type="InterPro" id="IPR009057">
    <property type="entry name" value="Homeodomain-like_sf"/>
</dbReference>
<dbReference type="InterPro" id="IPR018060">
    <property type="entry name" value="HTH_AraC"/>
</dbReference>
<accession>A0A844AWS5</accession>
<keyword evidence="1" id="KW-0805">Transcription regulation</keyword>
<comment type="caution">
    <text evidence="5">The sequence shown here is derived from an EMBL/GenBank/DDBJ whole genome shotgun (WGS) entry which is preliminary data.</text>
</comment>
<dbReference type="RefSeq" id="WP_153548898.1">
    <property type="nucleotide sequence ID" value="NZ_WIXK01000009.1"/>
</dbReference>
<protein>
    <submittedName>
        <fullName evidence="5">Helix-turn-helix domain-containing protein</fullName>
    </submittedName>
</protein>
<dbReference type="PANTHER" id="PTHR47894:SF4">
    <property type="entry name" value="HTH-TYPE TRANSCRIPTIONAL REGULATOR GADX"/>
    <property type="match status" value="1"/>
</dbReference>
<dbReference type="Proteomes" id="UP000436694">
    <property type="component" value="Unassembled WGS sequence"/>
</dbReference>
<dbReference type="GO" id="GO:0005829">
    <property type="term" value="C:cytosol"/>
    <property type="evidence" value="ECO:0007669"/>
    <property type="project" value="TreeGrafter"/>
</dbReference>
<dbReference type="GO" id="GO:0003700">
    <property type="term" value="F:DNA-binding transcription factor activity"/>
    <property type="evidence" value="ECO:0007669"/>
    <property type="project" value="InterPro"/>
</dbReference>
<dbReference type="AlphaFoldDB" id="A0A844AWS5"/>
<evidence type="ECO:0000313" key="6">
    <source>
        <dbReference type="Proteomes" id="UP000436694"/>
    </source>
</evidence>
<feature type="domain" description="HTH araC/xylS-type" evidence="4">
    <location>
        <begin position="242"/>
        <end position="340"/>
    </location>
</feature>
<evidence type="ECO:0000256" key="2">
    <source>
        <dbReference type="ARBA" id="ARBA00023125"/>
    </source>
</evidence>
<dbReference type="Gene3D" id="1.10.10.60">
    <property type="entry name" value="Homeodomain-like"/>
    <property type="match status" value="1"/>
</dbReference>
<gene>
    <name evidence="5" type="ORF">GG681_15280</name>
</gene>
<sequence length="346" mass="38616">MTADTSHSGYAAIRSTLLGAVMDRLIVRDVSASALLAKHGISFGLLKNPYTHLSMNEYIGFLESAAEMTEDEHIGARIGADMRAGDLGPMGILLSLSGSIYAGLDRINRSVRAIQTGTESSFVDYQDELCWSYRILDNRIQSRRQDAEFSLVSTVQVIRNNFLRRWAPQQVHFEHAAPKNTQFLEQYFGCPVLYGQATNRLVLDRAPLMDQYRVEDTALVEMLERHIADLIGTAPRQSTLTEAVCSIVSSSLGLRPISVERVAEALGLSPRNLQRKLGDEGTSLRVILDDIRRDRAEVLLTERSIPMGEIACALGYSDGTAFWRAHKRWSAQKPRDVRINSRPHLS</sequence>
<evidence type="ECO:0000313" key="5">
    <source>
        <dbReference type="EMBL" id="MQY44008.1"/>
    </source>
</evidence>
<evidence type="ECO:0000256" key="3">
    <source>
        <dbReference type="ARBA" id="ARBA00023163"/>
    </source>
</evidence>